<dbReference type="GO" id="GO:0004252">
    <property type="term" value="F:serine-type endopeptidase activity"/>
    <property type="evidence" value="ECO:0007669"/>
    <property type="project" value="InterPro"/>
</dbReference>
<keyword evidence="3" id="KW-0720">Serine protease</keyword>
<dbReference type="PROSITE" id="PS50240">
    <property type="entry name" value="TRYPSIN_DOM"/>
    <property type="match status" value="1"/>
</dbReference>
<proteinExistence type="inferred from homology"/>
<dbReference type="VEuPathDB" id="VectorBase:LLONM1_007650"/>
<dbReference type="GO" id="GO:0006508">
    <property type="term" value="P:proteolysis"/>
    <property type="evidence" value="ECO:0007669"/>
    <property type="project" value="UniProtKB-KW"/>
</dbReference>
<evidence type="ECO:0000313" key="8">
    <source>
        <dbReference type="EnsemblMetazoa" id="LLOJ008346-PA"/>
    </source>
</evidence>
<dbReference type="InterPro" id="IPR050430">
    <property type="entry name" value="Peptidase_S1"/>
</dbReference>
<dbReference type="PANTHER" id="PTHR24276">
    <property type="entry name" value="POLYSERASE-RELATED"/>
    <property type="match status" value="1"/>
</dbReference>
<organism evidence="8 9">
    <name type="scientific">Lutzomyia longipalpis</name>
    <name type="common">Sand fly</name>
    <dbReference type="NCBI Taxonomy" id="7200"/>
    <lineage>
        <taxon>Eukaryota</taxon>
        <taxon>Metazoa</taxon>
        <taxon>Ecdysozoa</taxon>
        <taxon>Arthropoda</taxon>
        <taxon>Hexapoda</taxon>
        <taxon>Insecta</taxon>
        <taxon>Pterygota</taxon>
        <taxon>Neoptera</taxon>
        <taxon>Endopterygota</taxon>
        <taxon>Diptera</taxon>
        <taxon>Nematocera</taxon>
        <taxon>Psychodoidea</taxon>
        <taxon>Psychodidae</taxon>
        <taxon>Lutzomyia</taxon>
        <taxon>Lutzomyia</taxon>
    </lineage>
</organism>
<dbReference type="FunFam" id="2.40.10.10:FF:000068">
    <property type="entry name" value="transmembrane protease serine 2"/>
    <property type="match status" value="1"/>
</dbReference>
<reference evidence="8" key="3">
    <citation type="submission" date="2020-05" db="UniProtKB">
        <authorList>
            <consortium name="EnsemblMetazoa"/>
        </authorList>
    </citation>
    <scope>IDENTIFICATION</scope>
    <source>
        <strain evidence="8">Jacobina</strain>
    </source>
</reference>
<reference evidence="7" key="2">
    <citation type="journal article" date="2020" name="BMC">
        <title>Leishmania infection induces a limited differential gene expression in the sand fly midgut.</title>
        <authorList>
            <person name="Coutinho-Abreu I.V."/>
            <person name="Serafim T.D."/>
            <person name="Meneses C."/>
            <person name="Kamhawi S."/>
            <person name="Oliveira F."/>
            <person name="Valenzuela J.G."/>
        </authorList>
    </citation>
    <scope>NUCLEOTIDE SEQUENCE</scope>
    <source>
        <strain evidence="7">Jacobina</strain>
        <tissue evidence="7">Midgut</tissue>
    </source>
</reference>
<feature type="domain" description="Peptidase S1" evidence="6">
    <location>
        <begin position="42"/>
        <end position="278"/>
    </location>
</feature>
<dbReference type="SMART" id="SM00020">
    <property type="entry name" value="Tryp_SPc"/>
    <property type="match status" value="1"/>
</dbReference>
<dbReference type="AlphaFoldDB" id="A0A1B0CTZ5"/>
<dbReference type="SUPFAM" id="SSF50494">
    <property type="entry name" value="Trypsin-like serine proteases"/>
    <property type="match status" value="1"/>
</dbReference>
<evidence type="ECO:0000256" key="2">
    <source>
        <dbReference type="ARBA" id="ARBA00022801"/>
    </source>
</evidence>
<evidence type="ECO:0000256" key="5">
    <source>
        <dbReference type="ARBA" id="ARBA00024195"/>
    </source>
</evidence>
<reference evidence="9" key="1">
    <citation type="submission" date="2012-05" db="EMBL/GenBank/DDBJ databases">
        <title>Whole Genome Assembly of Lutzomyia longipalpis.</title>
        <authorList>
            <person name="Richards S."/>
            <person name="Qu C."/>
            <person name="Dillon R."/>
            <person name="Worley K."/>
            <person name="Scherer S."/>
            <person name="Batterton M."/>
            <person name="Taylor A."/>
            <person name="Hawes A."/>
            <person name="Hernandez B."/>
            <person name="Kovar C."/>
            <person name="Mandapat C."/>
            <person name="Pham C."/>
            <person name="Qu C."/>
            <person name="Jing C."/>
            <person name="Bess C."/>
            <person name="Bandaranaike D."/>
            <person name="Ngo D."/>
            <person name="Ongeri F."/>
            <person name="Arias F."/>
            <person name="Lara F."/>
            <person name="Weissenberger G."/>
            <person name="Kamau G."/>
            <person name="Han H."/>
            <person name="Shen H."/>
            <person name="Dinh H."/>
            <person name="Khalil I."/>
            <person name="Jones J."/>
            <person name="Shafer J."/>
            <person name="Jayaseelan J."/>
            <person name="Quiroz J."/>
            <person name="Blankenburg K."/>
            <person name="Nguyen L."/>
            <person name="Jackson L."/>
            <person name="Francisco L."/>
            <person name="Tang L.-Y."/>
            <person name="Pu L.-L."/>
            <person name="Perales L."/>
            <person name="Lorensuhewa L."/>
            <person name="Munidasa M."/>
            <person name="Coyle M."/>
            <person name="Taylor M."/>
            <person name="Puazo M."/>
            <person name="Firestine M."/>
            <person name="Scheel M."/>
            <person name="Javaid M."/>
            <person name="Wang M."/>
            <person name="Li M."/>
            <person name="Tabassum N."/>
            <person name="Saada N."/>
            <person name="Osuji N."/>
            <person name="Aqrawi P."/>
            <person name="Fu Q."/>
            <person name="Thornton R."/>
            <person name="Raj R."/>
            <person name="Goodspeed R."/>
            <person name="Mata R."/>
            <person name="Najjar R."/>
            <person name="Gubbala S."/>
            <person name="Lee S."/>
            <person name="Denson S."/>
            <person name="Patil S."/>
            <person name="Macmil S."/>
            <person name="Qi S."/>
            <person name="Matskevitch T."/>
            <person name="Palculict T."/>
            <person name="Mathew T."/>
            <person name="Vee V."/>
            <person name="Velamala V."/>
            <person name="Korchina V."/>
            <person name="Cai W."/>
            <person name="Liu W."/>
            <person name="Dai W."/>
            <person name="Zou X."/>
            <person name="Zhu Y."/>
            <person name="Zhang Y."/>
            <person name="Wu Y.-Q."/>
            <person name="Xin Y."/>
            <person name="Nazarath L."/>
            <person name="Kovar C."/>
            <person name="Han Y."/>
            <person name="Muzny D."/>
            <person name="Gibbs R."/>
        </authorList>
    </citation>
    <scope>NUCLEOTIDE SEQUENCE [LARGE SCALE GENOMIC DNA]</scope>
    <source>
        <strain evidence="9">Jacobina</strain>
    </source>
</reference>
<evidence type="ECO:0000259" key="6">
    <source>
        <dbReference type="PROSITE" id="PS50240"/>
    </source>
</evidence>
<dbReference type="InterPro" id="IPR001314">
    <property type="entry name" value="Peptidase_S1A"/>
</dbReference>
<sequence length="280" mass="30035">MKEFIKEKSVLAVVVLVSLMINSVASKYYTLPSNAIGKNGKILLGDYAKDGQFPYQVSLLIQGANNCSLVERSCGGSIIATNWVLTSAFCVTPGPLFDTVYFVYLGAGSVYYKKSPQRDIFNTTAIYPHENFNSETLENDIALLKTWGFDFSTKLVQPIPLVTSGTDMASYLGKYITVSGFGKFSIDGIASKKLLYTQLKVVECGDGTPDTSFCAVDEVGPVSAICDGDAGGPAVCILDGQATLIGVISYSDQNGCDAGPQGFTNVAQYIDWIQETMSSN</sequence>
<evidence type="ECO:0000313" key="7">
    <source>
        <dbReference type="EMBL" id="MBC1178273.1"/>
    </source>
</evidence>
<dbReference type="Gene3D" id="2.40.10.10">
    <property type="entry name" value="Trypsin-like serine proteases"/>
    <property type="match status" value="1"/>
</dbReference>
<evidence type="ECO:0000313" key="9">
    <source>
        <dbReference type="Proteomes" id="UP000092461"/>
    </source>
</evidence>
<dbReference type="PANTHER" id="PTHR24276:SF98">
    <property type="entry name" value="FI18310P1-RELATED"/>
    <property type="match status" value="1"/>
</dbReference>
<dbReference type="VEuPathDB" id="VectorBase:LLOJ008346"/>
<dbReference type="EMBL" id="AJWK01028217">
    <property type="status" value="NOT_ANNOTATED_CDS"/>
    <property type="molecule type" value="Genomic_DNA"/>
</dbReference>
<dbReference type="InterPro" id="IPR043504">
    <property type="entry name" value="Peptidase_S1_PA_chymotrypsin"/>
</dbReference>
<dbReference type="EMBL" id="GITU01009570">
    <property type="protein sequence ID" value="MBC1178273.1"/>
    <property type="molecule type" value="Transcribed_RNA"/>
</dbReference>
<keyword evidence="2" id="KW-0378">Hydrolase</keyword>
<evidence type="ECO:0000256" key="4">
    <source>
        <dbReference type="ARBA" id="ARBA00023157"/>
    </source>
</evidence>
<comment type="similarity">
    <text evidence="5">Belongs to the peptidase S1 family. CLIP subfamily.</text>
</comment>
<dbReference type="PRINTS" id="PR00722">
    <property type="entry name" value="CHYMOTRYPSIN"/>
</dbReference>
<dbReference type="Proteomes" id="UP000092461">
    <property type="component" value="Unassembled WGS sequence"/>
</dbReference>
<accession>A0A1B0CTZ5</accession>
<evidence type="ECO:0000256" key="1">
    <source>
        <dbReference type="ARBA" id="ARBA00022670"/>
    </source>
</evidence>
<protein>
    <submittedName>
        <fullName evidence="7">Putative trypsin-like serine protease</fullName>
    </submittedName>
</protein>
<keyword evidence="1 7" id="KW-0645">Protease</keyword>
<evidence type="ECO:0000256" key="3">
    <source>
        <dbReference type="ARBA" id="ARBA00022825"/>
    </source>
</evidence>
<keyword evidence="9" id="KW-1185">Reference proteome</keyword>
<dbReference type="CDD" id="cd00190">
    <property type="entry name" value="Tryp_SPc"/>
    <property type="match status" value="1"/>
</dbReference>
<name>A0A1B0CTZ5_LUTLO</name>
<dbReference type="EnsemblMetazoa" id="LLOJ008346-RA">
    <property type="protein sequence ID" value="LLOJ008346-PA"/>
    <property type="gene ID" value="LLOJ008346"/>
</dbReference>
<keyword evidence="4" id="KW-1015">Disulfide bond</keyword>
<dbReference type="InterPro" id="IPR009003">
    <property type="entry name" value="Peptidase_S1_PA"/>
</dbReference>
<dbReference type="InterPro" id="IPR001254">
    <property type="entry name" value="Trypsin_dom"/>
</dbReference>
<dbReference type="Pfam" id="PF00089">
    <property type="entry name" value="Trypsin"/>
    <property type="match status" value="1"/>
</dbReference>